<proteinExistence type="inferred from homology"/>
<dbReference type="OMA" id="HKANECI"/>
<sequence>MHIENLTMLENCMLAQAGENSLKDITIARLSIGVSEFYNVAYTHALKSQNIIHHLHLKSQHFHSASQFRLSQNHLANSQYGDEVARLRDALNSATKALQVARACQNAVIEDLQGLQWTVKKTLERAERDNDLIYLCILLLYSRLTNQGSVPNIRDLTPVKGAVTVKSVVPPALENPTTQYLFGRLVPWNIVKAVQIYNDRRENVVARDIISSWESLFLVANKKLDELNLPGSIQALELPVGLPPLLISRAAQVQEIGGVDKLDEAVQSIDRLRTEDIEIWNEAMMILADEKTENINLEKQYGTDRWKRANNEELTRLVAKSTEYKKMLEDAGDSDELVRSRLAEWEDLIALLGGELSDLEAFVPNSKKSKLSYQTEKAVRRVRDVMNELSRLEAKRRRDIENVKRRMDGDNIMPEILLQSKELQRQNPGEVIDTAHFEDLITLHLNRYQPLYKEIKQDTQTQESILQKITDANNEFLESRQSDPQEKNRQDTLQKLETAFLKFKELLSNFSQGLVFYSNFAKPLISFRDEVRRIVNQRHYEALKLIQKIQGSVIDDDDDDEQPKEEYDTDRQNSRNTKPFGNCVGNDTWNPSAPIKFRRSSGGGVFDPDKHKIRFG</sequence>
<gene>
    <name evidence="5" type="ORF">NEOLI_004493</name>
</gene>
<dbReference type="Pfam" id="PF13949">
    <property type="entry name" value="ALIX_LYPXL_bnd"/>
    <property type="match status" value="1"/>
</dbReference>
<dbReference type="EMBL" id="LXFE01001274">
    <property type="protein sequence ID" value="OLL23761.1"/>
    <property type="molecule type" value="Genomic_DNA"/>
</dbReference>
<dbReference type="InterPro" id="IPR025304">
    <property type="entry name" value="ALIX_V_dom"/>
</dbReference>
<dbReference type="PANTHER" id="PTHR23030:SF39">
    <property type="entry name" value="PROGRAMMED CELL DEATH 6-INTERACTING PROTEIN"/>
    <property type="match status" value="1"/>
</dbReference>
<dbReference type="Gene3D" id="1.20.140.50">
    <property type="entry name" value="alix/aip1 like domains"/>
    <property type="match status" value="1"/>
</dbReference>
<dbReference type="OrthoDB" id="64867at2759"/>
<dbReference type="Gene3D" id="1.25.40.280">
    <property type="entry name" value="alix/aip1 like domains"/>
    <property type="match status" value="1"/>
</dbReference>
<feature type="compositionally biased region" description="Polar residues" evidence="3">
    <location>
        <begin position="574"/>
        <end position="591"/>
    </location>
</feature>
<dbReference type="InterPro" id="IPR038499">
    <property type="entry name" value="BRO1_sf"/>
</dbReference>
<dbReference type="STRING" id="1198029.A0A1U7LML7"/>
<protein>
    <submittedName>
        <fullName evidence="5">pH-response regulator protein palA/RIM20</fullName>
    </submittedName>
</protein>
<evidence type="ECO:0000256" key="2">
    <source>
        <dbReference type="SAM" id="Coils"/>
    </source>
</evidence>
<evidence type="ECO:0000256" key="1">
    <source>
        <dbReference type="ARBA" id="ARBA00038154"/>
    </source>
</evidence>
<evidence type="ECO:0000313" key="5">
    <source>
        <dbReference type="EMBL" id="OLL23761.1"/>
    </source>
</evidence>
<reference evidence="5 6" key="1">
    <citation type="submission" date="2016-04" db="EMBL/GenBank/DDBJ databases">
        <title>Evolutionary innovation and constraint leading to complex multicellularity in the Ascomycota.</title>
        <authorList>
            <person name="Cisse O."/>
            <person name="Nguyen A."/>
            <person name="Hewitt D.A."/>
            <person name="Jedd G."/>
            <person name="Stajich J.E."/>
        </authorList>
    </citation>
    <scope>NUCLEOTIDE SEQUENCE [LARGE SCALE GENOMIC DNA]</scope>
    <source>
        <strain evidence="5 6">DAH-3</strain>
    </source>
</reference>
<dbReference type="GO" id="GO:0005768">
    <property type="term" value="C:endosome"/>
    <property type="evidence" value="ECO:0007669"/>
    <property type="project" value="TreeGrafter"/>
</dbReference>
<comment type="caution">
    <text evidence="5">The sequence shown here is derived from an EMBL/GenBank/DDBJ whole genome shotgun (WGS) entry which is preliminary data.</text>
</comment>
<evidence type="ECO:0000256" key="3">
    <source>
        <dbReference type="SAM" id="MobiDB-lite"/>
    </source>
</evidence>
<accession>A0A1U7LML7</accession>
<dbReference type="Gene3D" id="1.20.120.560">
    <property type="entry name" value="alix/aip1 in complex with the ypdl late domain"/>
    <property type="match status" value="1"/>
</dbReference>
<feature type="coiled-coil region" evidence="2">
    <location>
        <begin position="375"/>
        <end position="402"/>
    </location>
</feature>
<keyword evidence="2" id="KW-0175">Coiled coil</keyword>
<dbReference type="Proteomes" id="UP000186594">
    <property type="component" value="Unassembled WGS sequence"/>
</dbReference>
<name>A0A1U7LML7_NEOID</name>
<organism evidence="5 6">
    <name type="scientific">Neolecta irregularis (strain DAH-3)</name>
    <dbReference type="NCBI Taxonomy" id="1198029"/>
    <lineage>
        <taxon>Eukaryota</taxon>
        <taxon>Fungi</taxon>
        <taxon>Dikarya</taxon>
        <taxon>Ascomycota</taxon>
        <taxon>Taphrinomycotina</taxon>
        <taxon>Neolectales</taxon>
        <taxon>Neolectaceae</taxon>
        <taxon>Neolecta</taxon>
    </lineage>
</organism>
<feature type="domain" description="BRO1" evidence="4">
    <location>
        <begin position="1"/>
        <end position="224"/>
    </location>
</feature>
<keyword evidence="6" id="KW-1185">Reference proteome</keyword>
<dbReference type="Pfam" id="PF03097">
    <property type="entry name" value="BRO1"/>
    <property type="match status" value="1"/>
</dbReference>
<dbReference type="PROSITE" id="PS51180">
    <property type="entry name" value="BRO1"/>
    <property type="match status" value="1"/>
</dbReference>
<feature type="compositionally biased region" description="Basic and acidic residues" evidence="3">
    <location>
        <begin position="564"/>
        <end position="573"/>
    </location>
</feature>
<comment type="similarity">
    <text evidence="1">Belongs to the palA/RIM20 family.</text>
</comment>
<dbReference type="AlphaFoldDB" id="A0A1U7LML7"/>
<evidence type="ECO:0000313" key="6">
    <source>
        <dbReference type="Proteomes" id="UP000186594"/>
    </source>
</evidence>
<dbReference type="PANTHER" id="PTHR23030">
    <property type="entry name" value="PCD6 INTERACTING PROTEIN-RELATED"/>
    <property type="match status" value="1"/>
</dbReference>
<feature type="region of interest" description="Disordered" evidence="3">
    <location>
        <begin position="554"/>
        <end position="616"/>
    </location>
</feature>
<feature type="compositionally biased region" description="Acidic residues" evidence="3">
    <location>
        <begin position="554"/>
        <end position="563"/>
    </location>
</feature>
<evidence type="ECO:0000259" key="4">
    <source>
        <dbReference type="PROSITE" id="PS51180"/>
    </source>
</evidence>
<dbReference type="InterPro" id="IPR004328">
    <property type="entry name" value="BRO1_dom"/>
</dbReference>